<dbReference type="EMBL" id="SPRV01000060">
    <property type="protein sequence ID" value="TIC59493.1"/>
    <property type="molecule type" value="Genomic_DNA"/>
</dbReference>
<dbReference type="Proteomes" id="UP000305647">
    <property type="component" value="Unassembled WGS sequence"/>
</dbReference>
<gene>
    <name evidence="11" type="ORF">E3Q01_03906</name>
    <name evidence="10" type="ORF">E3Q03_03778</name>
    <name evidence="9" type="ORF">E3Q10_03992</name>
    <name evidence="8" type="ORF">E3Q22_01968</name>
</gene>
<dbReference type="GO" id="GO:0005634">
    <property type="term" value="C:nucleus"/>
    <property type="evidence" value="ECO:0007669"/>
    <property type="project" value="UniProtKB-SubCell"/>
</dbReference>
<proteinExistence type="predicted"/>
<evidence type="ECO:0000256" key="6">
    <source>
        <dbReference type="SAM" id="MobiDB-lite"/>
    </source>
</evidence>
<name>A0A4T0U3L5_9BASI</name>
<dbReference type="InterPro" id="IPR050142">
    <property type="entry name" value="MADS-box/MEF2_TF"/>
</dbReference>
<dbReference type="Proteomes" id="UP000310708">
    <property type="component" value="Unassembled WGS sequence"/>
</dbReference>
<dbReference type="Gene3D" id="3.40.1810.10">
    <property type="entry name" value="Transcription factor, MADS-box"/>
    <property type="match status" value="1"/>
</dbReference>
<dbReference type="EMBL" id="SPRO01000068">
    <property type="protein sequence ID" value="TIC24648.1"/>
    <property type="molecule type" value="Genomic_DNA"/>
</dbReference>
<comment type="subcellular location">
    <subcellularLocation>
        <location evidence="1">Nucleus</location>
    </subcellularLocation>
</comment>
<dbReference type="Proteomes" id="UP000310685">
    <property type="component" value="Unassembled WGS sequence"/>
</dbReference>
<dbReference type="PROSITE" id="PS00350">
    <property type="entry name" value="MADS_BOX_1"/>
    <property type="match status" value="1"/>
</dbReference>
<dbReference type="SMART" id="SM00432">
    <property type="entry name" value="MADS"/>
    <property type="match status" value="1"/>
</dbReference>
<dbReference type="FunFam" id="3.40.1810.10:FF:000002">
    <property type="entry name" value="Serum response factor b"/>
    <property type="match status" value="1"/>
</dbReference>
<evidence type="ECO:0000313" key="15">
    <source>
        <dbReference type="Proteomes" id="UP000310708"/>
    </source>
</evidence>
<evidence type="ECO:0000256" key="2">
    <source>
        <dbReference type="ARBA" id="ARBA00023015"/>
    </source>
</evidence>
<dbReference type="InterPro" id="IPR036879">
    <property type="entry name" value="TF_MADSbox_sf"/>
</dbReference>
<keyword evidence="4" id="KW-0804">Transcription</keyword>
<feature type="compositionally biased region" description="Acidic residues" evidence="6">
    <location>
        <begin position="47"/>
        <end position="56"/>
    </location>
</feature>
<keyword evidence="2" id="KW-0805">Transcription regulation</keyword>
<dbReference type="GO" id="GO:0003677">
    <property type="term" value="F:DNA binding"/>
    <property type="evidence" value="ECO:0007669"/>
    <property type="project" value="UniProtKB-KW"/>
</dbReference>
<evidence type="ECO:0000313" key="9">
    <source>
        <dbReference type="EMBL" id="TIC24648.1"/>
    </source>
</evidence>
<feature type="compositionally biased region" description="Low complexity" evidence="6">
    <location>
        <begin position="1"/>
        <end position="17"/>
    </location>
</feature>
<evidence type="ECO:0000313" key="11">
    <source>
        <dbReference type="EMBL" id="TIC62519.1"/>
    </source>
</evidence>
<dbReference type="PANTHER" id="PTHR48019">
    <property type="entry name" value="SERUM RESPONSE FACTOR HOMOLOG"/>
    <property type="match status" value="1"/>
</dbReference>
<evidence type="ECO:0000313" key="8">
    <source>
        <dbReference type="EMBL" id="TIB80271.1"/>
    </source>
</evidence>
<dbReference type="OrthoDB" id="2284405at2759"/>
<keyword evidence="3" id="KW-0238">DNA-binding</keyword>
<dbReference type="EMBL" id="SPRX01000068">
    <property type="protein sequence ID" value="TIC62519.1"/>
    <property type="molecule type" value="Genomic_DNA"/>
</dbReference>
<evidence type="ECO:0000256" key="3">
    <source>
        <dbReference type="ARBA" id="ARBA00023125"/>
    </source>
</evidence>
<dbReference type="InterPro" id="IPR002100">
    <property type="entry name" value="TF_MADSbox"/>
</dbReference>
<evidence type="ECO:0000313" key="10">
    <source>
        <dbReference type="EMBL" id="TIC59493.1"/>
    </source>
</evidence>
<dbReference type="AlphaFoldDB" id="A0A4T0U3L5"/>
<keyword evidence="5" id="KW-0539">Nucleus</keyword>
<comment type="caution">
    <text evidence="8">The sequence shown here is derived from an EMBL/GenBank/DDBJ whole genome shotgun (WGS) entry which is preliminary data.</text>
</comment>
<evidence type="ECO:0000313" key="12">
    <source>
        <dbReference type="Proteomes" id="UP000305362"/>
    </source>
</evidence>
<dbReference type="GO" id="GO:0045944">
    <property type="term" value="P:positive regulation of transcription by RNA polymerase II"/>
    <property type="evidence" value="ECO:0007669"/>
    <property type="project" value="UniProtKB-ARBA"/>
</dbReference>
<feature type="domain" description="MADS-box" evidence="7">
    <location>
        <begin position="63"/>
        <end position="123"/>
    </location>
</feature>
<dbReference type="Pfam" id="PF00319">
    <property type="entry name" value="SRF-TF"/>
    <property type="match status" value="1"/>
</dbReference>
<evidence type="ECO:0000313" key="14">
    <source>
        <dbReference type="Proteomes" id="UP000310685"/>
    </source>
</evidence>
<reference evidence="12 13" key="1">
    <citation type="submission" date="2019-03" db="EMBL/GenBank/DDBJ databases">
        <title>Sequencing 25 genomes of Wallemia mellicola.</title>
        <authorList>
            <person name="Gostincar C."/>
        </authorList>
    </citation>
    <scope>NUCLEOTIDE SEQUENCE [LARGE SCALE GENOMIC DNA]</scope>
    <source>
        <strain evidence="10 12">EXF-1277</strain>
        <strain evidence="8 14">EXF-6152</strain>
        <strain evidence="11 15">EXF-757</strain>
        <strain evidence="9 13">EXF-8738</strain>
    </source>
</reference>
<dbReference type="SUPFAM" id="SSF55455">
    <property type="entry name" value="SRF-like"/>
    <property type="match status" value="1"/>
</dbReference>
<organism evidence="8 14">
    <name type="scientific">Wallemia mellicola</name>
    <dbReference type="NCBI Taxonomy" id="1708541"/>
    <lineage>
        <taxon>Eukaryota</taxon>
        <taxon>Fungi</taxon>
        <taxon>Dikarya</taxon>
        <taxon>Basidiomycota</taxon>
        <taxon>Wallemiomycotina</taxon>
        <taxon>Wallemiomycetes</taxon>
        <taxon>Wallemiales</taxon>
        <taxon>Wallemiaceae</taxon>
        <taxon>Wallemia</taxon>
    </lineage>
</organism>
<sequence length="276" mass="30840">MPVAKSSPANSNDSASAYEDDGSANYEASAAVEANQPLRFETQIGNFDEDVEDEEEDGKKSKSGRRKINIEYIKDKSRRHITFSKRKNGIMKKAYELATLTGTQVLLLVVSESGLVYTFTTAKLSPVVKTDEGQMIVQKCLSNQYDIEGEDFEPSIQDRANKRGRPSRAETDSHPLKRQRTTEFNETTLAEATKASMRAPIAPVPQIPNLEQQHQSVNLAHFNRNPQDEYTPRTTFYDSSYLDFDQLTPNEVLHNTIDQYPATSAAAAGAYEYVGN</sequence>
<evidence type="ECO:0000259" key="7">
    <source>
        <dbReference type="PROSITE" id="PS50066"/>
    </source>
</evidence>
<evidence type="ECO:0000256" key="5">
    <source>
        <dbReference type="ARBA" id="ARBA00023242"/>
    </source>
</evidence>
<feature type="region of interest" description="Disordered" evidence="6">
    <location>
        <begin position="1"/>
        <end position="64"/>
    </location>
</feature>
<dbReference type="GO" id="GO:0046983">
    <property type="term" value="F:protein dimerization activity"/>
    <property type="evidence" value="ECO:0007669"/>
    <property type="project" value="InterPro"/>
</dbReference>
<evidence type="ECO:0000256" key="1">
    <source>
        <dbReference type="ARBA" id="ARBA00004123"/>
    </source>
</evidence>
<feature type="region of interest" description="Disordered" evidence="6">
    <location>
        <begin position="150"/>
        <end position="179"/>
    </location>
</feature>
<dbReference type="PRINTS" id="PR00404">
    <property type="entry name" value="MADSDOMAIN"/>
</dbReference>
<evidence type="ECO:0000256" key="4">
    <source>
        <dbReference type="ARBA" id="ARBA00023163"/>
    </source>
</evidence>
<protein>
    <recommendedName>
        <fullName evidence="7">MADS-box domain-containing protein</fullName>
    </recommendedName>
</protein>
<dbReference type="EMBL" id="SPRC01000017">
    <property type="protein sequence ID" value="TIB80271.1"/>
    <property type="molecule type" value="Genomic_DNA"/>
</dbReference>
<dbReference type="Proteomes" id="UP000305362">
    <property type="component" value="Unassembled WGS sequence"/>
</dbReference>
<evidence type="ECO:0000313" key="13">
    <source>
        <dbReference type="Proteomes" id="UP000305647"/>
    </source>
</evidence>
<dbReference type="CDD" id="cd00120">
    <property type="entry name" value="MADS"/>
    <property type="match status" value="1"/>
</dbReference>
<feature type="compositionally biased region" description="Basic and acidic residues" evidence="6">
    <location>
        <begin position="167"/>
        <end position="179"/>
    </location>
</feature>
<dbReference type="PROSITE" id="PS50066">
    <property type="entry name" value="MADS_BOX_2"/>
    <property type="match status" value="1"/>
</dbReference>
<accession>A0A4T0U3L5</accession>